<evidence type="ECO:0000313" key="7">
    <source>
        <dbReference type="Proteomes" id="UP000239757"/>
    </source>
</evidence>
<reference evidence="6 7" key="1">
    <citation type="submission" date="2015-01" db="EMBL/GenBank/DDBJ databases">
        <title>Genome of allotetraploid Gossypium barbadense reveals genomic plasticity and fiber elongation in cotton evolution.</title>
        <authorList>
            <person name="Chen X."/>
            <person name="Liu X."/>
            <person name="Zhao B."/>
            <person name="Zheng H."/>
            <person name="Hu Y."/>
            <person name="Lu G."/>
            <person name="Yang C."/>
            <person name="Chen J."/>
            <person name="Shan C."/>
            <person name="Zhang L."/>
            <person name="Zhou Y."/>
            <person name="Wang L."/>
            <person name="Guo W."/>
            <person name="Bai Y."/>
            <person name="Ruan J."/>
            <person name="Shangguan X."/>
            <person name="Mao Y."/>
            <person name="Jiang J."/>
            <person name="Zhu Y."/>
            <person name="Lei J."/>
            <person name="Kang H."/>
            <person name="Chen S."/>
            <person name="He X."/>
            <person name="Wang R."/>
            <person name="Wang Y."/>
            <person name="Chen J."/>
            <person name="Wang L."/>
            <person name="Yu S."/>
            <person name="Wang B."/>
            <person name="Wei J."/>
            <person name="Song S."/>
            <person name="Lu X."/>
            <person name="Gao Z."/>
            <person name="Gu W."/>
            <person name="Deng X."/>
            <person name="Ma D."/>
            <person name="Wang S."/>
            <person name="Liang W."/>
            <person name="Fang L."/>
            <person name="Cai C."/>
            <person name="Zhu X."/>
            <person name="Zhou B."/>
            <person name="Zhang Y."/>
            <person name="Chen Z."/>
            <person name="Xu S."/>
            <person name="Zhu R."/>
            <person name="Wang S."/>
            <person name="Zhang T."/>
            <person name="Zhao G."/>
        </authorList>
    </citation>
    <scope>NUCLEOTIDE SEQUENCE [LARGE SCALE GENOMIC DNA]</scope>
    <source>
        <strain evidence="7">cv. Xinhai21</strain>
        <tissue evidence="6">Leaf</tissue>
    </source>
</reference>
<evidence type="ECO:0000256" key="3">
    <source>
        <dbReference type="ARBA" id="ARBA00023004"/>
    </source>
</evidence>
<keyword evidence="2" id="KW-0560">Oxidoreductase</keyword>
<keyword evidence="1" id="KW-0479">Metal-binding</keyword>
<dbReference type="Proteomes" id="UP000239757">
    <property type="component" value="Unassembled WGS sequence"/>
</dbReference>
<feature type="compositionally biased region" description="Polar residues" evidence="4">
    <location>
        <begin position="1"/>
        <end position="16"/>
    </location>
</feature>
<dbReference type="EMBL" id="KZ665347">
    <property type="protein sequence ID" value="PPS00159.1"/>
    <property type="molecule type" value="Genomic_DNA"/>
</dbReference>
<feature type="region of interest" description="Disordered" evidence="4">
    <location>
        <begin position="42"/>
        <end position="61"/>
    </location>
</feature>
<dbReference type="GO" id="GO:0016491">
    <property type="term" value="F:oxidoreductase activity"/>
    <property type="evidence" value="ECO:0007669"/>
    <property type="project" value="UniProtKB-KW"/>
</dbReference>
<evidence type="ECO:0000313" key="6">
    <source>
        <dbReference type="EMBL" id="PPS00159.1"/>
    </source>
</evidence>
<feature type="region of interest" description="Disordered" evidence="4">
    <location>
        <begin position="1"/>
        <end position="20"/>
    </location>
</feature>
<accession>A0A2P5X9Y8</accession>
<evidence type="ECO:0000256" key="2">
    <source>
        <dbReference type="ARBA" id="ARBA00023002"/>
    </source>
</evidence>
<organism evidence="6 7">
    <name type="scientific">Gossypium barbadense</name>
    <name type="common">Sea Island cotton</name>
    <name type="synonym">Hibiscus barbadensis</name>
    <dbReference type="NCBI Taxonomy" id="3634"/>
    <lineage>
        <taxon>Eukaryota</taxon>
        <taxon>Viridiplantae</taxon>
        <taxon>Streptophyta</taxon>
        <taxon>Embryophyta</taxon>
        <taxon>Tracheophyta</taxon>
        <taxon>Spermatophyta</taxon>
        <taxon>Magnoliopsida</taxon>
        <taxon>eudicotyledons</taxon>
        <taxon>Gunneridae</taxon>
        <taxon>Pentapetalae</taxon>
        <taxon>rosids</taxon>
        <taxon>malvids</taxon>
        <taxon>Malvales</taxon>
        <taxon>Malvaceae</taxon>
        <taxon>Malvoideae</taxon>
        <taxon>Gossypium</taxon>
    </lineage>
</organism>
<feature type="domain" description="Non-haem dioxygenase N-terminal" evidence="5">
    <location>
        <begin position="62"/>
        <end position="127"/>
    </location>
</feature>
<dbReference type="SUPFAM" id="SSF51197">
    <property type="entry name" value="Clavaminate synthase-like"/>
    <property type="match status" value="1"/>
</dbReference>
<dbReference type="PANTHER" id="PTHR10209">
    <property type="entry name" value="OXIDOREDUCTASE, 2OG-FE II OXYGENASE FAMILY PROTEIN"/>
    <property type="match status" value="1"/>
</dbReference>
<dbReference type="OrthoDB" id="288590at2759"/>
<dbReference type="Gene3D" id="2.60.120.330">
    <property type="entry name" value="B-lactam Antibiotic, Isopenicillin N Synthase, Chain"/>
    <property type="match status" value="1"/>
</dbReference>
<protein>
    <recommendedName>
        <fullName evidence="5">Non-haem dioxygenase N-terminal domain-containing protein</fullName>
    </recommendedName>
</protein>
<name>A0A2P5X9Y8_GOSBA</name>
<dbReference type="InterPro" id="IPR027443">
    <property type="entry name" value="IPNS-like_sf"/>
</dbReference>
<gene>
    <name evidence="6" type="ORF">GOBAR_AA20505</name>
</gene>
<dbReference type="PANTHER" id="PTHR10209:SF460">
    <property type="entry name" value="FE2OG DIOXYGENASE DOMAIN-CONTAINING PROTEIN"/>
    <property type="match status" value="1"/>
</dbReference>
<evidence type="ECO:0000259" key="5">
    <source>
        <dbReference type="Pfam" id="PF14226"/>
    </source>
</evidence>
<dbReference type="Pfam" id="PF14226">
    <property type="entry name" value="DIOX_N"/>
    <property type="match status" value="1"/>
</dbReference>
<evidence type="ECO:0000256" key="4">
    <source>
        <dbReference type="SAM" id="MobiDB-lite"/>
    </source>
</evidence>
<evidence type="ECO:0000256" key="1">
    <source>
        <dbReference type="ARBA" id="ARBA00022723"/>
    </source>
</evidence>
<proteinExistence type="predicted"/>
<dbReference type="GO" id="GO:0046872">
    <property type="term" value="F:metal ion binding"/>
    <property type="evidence" value="ECO:0007669"/>
    <property type="project" value="UniProtKB-KW"/>
</dbReference>
<dbReference type="InterPro" id="IPR026992">
    <property type="entry name" value="DIOX_N"/>
</dbReference>
<dbReference type="AlphaFoldDB" id="A0A2P5X9Y8"/>
<keyword evidence="3" id="KW-0408">Iron</keyword>
<sequence length="133" mass="15026">MATTTSTGSLLSQPSFTHPPLPRKLASVKALSESPELSSIPSIYTFPKQPNHEPVSNTKEPIPTIDFSLLTSSNLNEWSKIIRELGKAYRDWGFFMVTNNGVPERMMKAMIEVCREFFELTEEENGECEGKHY</sequence>